<dbReference type="AlphaFoldDB" id="A0A956LXQ8"/>
<evidence type="ECO:0000313" key="3">
    <source>
        <dbReference type="Proteomes" id="UP000697710"/>
    </source>
</evidence>
<evidence type="ECO:0000259" key="1">
    <source>
        <dbReference type="Pfam" id="PF09937"/>
    </source>
</evidence>
<dbReference type="Pfam" id="PF09937">
    <property type="entry name" value="DUF2169"/>
    <property type="match status" value="1"/>
</dbReference>
<dbReference type="EMBL" id="JAGQHR010000142">
    <property type="protein sequence ID" value="MCA9727308.1"/>
    <property type="molecule type" value="Genomic_DNA"/>
</dbReference>
<dbReference type="InterPro" id="IPR018683">
    <property type="entry name" value="DUF2169"/>
</dbReference>
<evidence type="ECO:0000313" key="2">
    <source>
        <dbReference type="EMBL" id="MCA9727308.1"/>
    </source>
</evidence>
<name>A0A956LXQ8_UNCEI</name>
<organism evidence="2 3">
    <name type="scientific">Eiseniibacteriota bacterium</name>
    <dbReference type="NCBI Taxonomy" id="2212470"/>
    <lineage>
        <taxon>Bacteria</taxon>
        <taxon>Candidatus Eiseniibacteriota</taxon>
    </lineage>
</organism>
<comment type="caution">
    <text evidence="2">The sequence shown here is derived from an EMBL/GenBank/DDBJ whole genome shotgun (WGS) entry which is preliminary data.</text>
</comment>
<feature type="domain" description="DUF2169" evidence="1">
    <location>
        <begin position="22"/>
        <end position="317"/>
    </location>
</feature>
<sequence length="338" mass="37113">MLELVNDTPFAAAILPGLDKEGVQNATVIVKGTFLLPAAGANDPTIAEEQVPIVGAAEYYGDPEKTSIRYDTDMVPAKPGTDVVLVGCARSARPLPALDVTLAVGPLKKTVRVFGERRWSRTLGHWSASKPQPFVEMPLVYERAFGGWDTSHDKAEKHDWEPRNPVGTGFNISGDKELLDGMSLPNLEDPADLIGGRKDRPKPAGFGFVGPNWKPRVDFAGTYDQKWLDSRAPLLPDDFDDRFFNSAHPDLIAPRHLAGGEAVAVSNVSKAGPLRFAVPRQTLEIEVTMRGQSSRHTPRLDTLLIEPDANRAVLCWRVTFPCPNQFLYIETIRVRGQA</sequence>
<reference evidence="2" key="1">
    <citation type="submission" date="2020-04" db="EMBL/GenBank/DDBJ databases">
        <authorList>
            <person name="Zhang T."/>
        </authorList>
    </citation>
    <scope>NUCLEOTIDE SEQUENCE</scope>
    <source>
        <strain evidence="2">HKST-UBA01</strain>
    </source>
</reference>
<gene>
    <name evidence="2" type="ORF">KC729_06460</name>
</gene>
<dbReference type="Proteomes" id="UP000697710">
    <property type="component" value="Unassembled WGS sequence"/>
</dbReference>
<reference evidence="2" key="2">
    <citation type="journal article" date="2021" name="Microbiome">
        <title>Successional dynamics and alternative stable states in a saline activated sludge microbial community over 9 years.</title>
        <authorList>
            <person name="Wang Y."/>
            <person name="Ye J."/>
            <person name="Ju F."/>
            <person name="Liu L."/>
            <person name="Boyd J.A."/>
            <person name="Deng Y."/>
            <person name="Parks D.H."/>
            <person name="Jiang X."/>
            <person name="Yin X."/>
            <person name="Woodcroft B.J."/>
            <person name="Tyson G.W."/>
            <person name="Hugenholtz P."/>
            <person name="Polz M.F."/>
            <person name="Zhang T."/>
        </authorList>
    </citation>
    <scope>NUCLEOTIDE SEQUENCE</scope>
    <source>
        <strain evidence="2">HKST-UBA01</strain>
    </source>
</reference>
<protein>
    <submittedName>
        <fullName evidence="2">DUF2169 domain-containing protein</fullName>
    </submittedName>
</protein>
<accession>A0A956LXQ8</accession>
<proteinExistence type="predicted"/>